<protein>
    <submittedName>
        <fullName evidence="2">Uncharacterized protein</fullName>
    </submittedName>
</protein>
<feature type="region of interest" description="Disordered" evidence="1">
    <location>
        <begin position="292"/>
        <end position="409"/>
    </location>
</feature>
<accession>A0A518H7N0</accession>
<evidence type="ECO:0000313" key="3">
    <source>
        <dbReference type="Proteomes" id="UP000317835"/>
    </source>
</evidence>
<feature type="compositionally biased region" description="Pro residues" evidence="1">
    <location>
        <begin position="1"/>
        <end position="12"/>
    </location>
</feature>
<feature type="compositionally biased region" description="Pro residues" evidence="1">
    <location>
        <begin position="305"/>
        <end position="315"/>
    </location>
</feature>
<gene>
    <name evidence="2" type="ORF">ElP_47960</name>
</gene>
<dbReference type="KEGG" id="tpla:ElP_47960"/>
<dbReference type="RefSeq" id="WP_145273839.1">
    <property type="nucleotide sequence ID" value="NZ_CP036426.1"/>
</dbReference>
<reference evidence="2 3" key="1">
    <citation type="submission" date="2019-02" db="EMBL/GenBank/DDBJ databases">
        <title>Deep-cultivation of Planctomycetes and their phenomic and genomic characterization uncovers novel biology.</title>
        <authorList>
            <person name="Wiegand S."/>
            <person name="Jogler M."/>
            <person name="Boedeker C."/>
            <person name="Pinto D."/>
            <person name="Vollmers J."/>
            <person name="Rivas-Marin E."/>
            <person name="Kohn T."/>
            <person name="Peeters S.H."/>
            <person name="Heuer A."/>
            <person name="Rast P."/>
            <person name="Oberbeckmann S."/>
            <person name="Bunk B."/>
            <person name="Jeske O."/>
            <person name="Meyerdierks A."/>
            <person name="Storesund J.E."/>
            <person name="Kallscheuer N."/>
            <person name="Luecker S."/>
            <person name="Lage O.M."/>
            <person name="Pohl T."/>
            <person name="Merkel B.J."/>
            <person name="Hornburger P."/>
            <person name="Mueller R.-W."/>
            <person name="Bruemmer F."/>
            <person name="Labrenz M."/>
            <person name="Spormann A.M."/>
            <person name="Op den Camp H."/>
            <person name="Overmann J."/>
            <person name="Amann R."/>
            <person name="Jetten M.S.M."/>
            <person name="Mascher T."/>
            <person name="Medema M.H."/>
            <person name="Devos D.P."/>
            <person name="Kaster A.-K."/>
            <person name="Ovreas L."/>
            <person name="Rohde M."/>
            <person name="Galperin M.Y."/>
            <person name="Jogler C."/>
        </authorList>
    </citation>
    <scope>NUCLEOTIDE SEQUENCE [LARGE SCALE GENOMIC DNA]</scope>
    <source>
        <strain evidence="2 3">ElP</strain>
    </source>
</reference>
<sequence>MSAPTDPAPPAGPWTDEGRRDPGTNAITHGLTARRPLCEEEAERMALLVERWTAKHLPETEPEEALIQSAAVEYTRYLRCVDAEERRLSPAIREALDQWQEKRRHAVRRKAQELRSDPEGTVAALGESAFGIDWMLRHWRTLLGQISTRRGWSGDDLVLALQLLGRAPKRPSAEDADARRLWDAVVLAFPATVDATLPPGPAADPQAAGRLRAQLDDLIGRLEARRAEAWEEVEGPQAVAVESEAMVDTSPQGLLRHRYRRDALRDMQKSLTLIMRLRVERSKMDGRQALLERQGVAHRASSAPTSPPEPTPTVPPHESGTIPPRPAAPECRNEPPPAASGTDSPRPNRQEAKEFGNTTPGPNPAPPRRTGGAPGPDRSPTRRTDDPRIDPRGPSGGPPIRLRSPERDA</sequence>
<dbReference type="Proteomes" id="UP000317835">
    <property type="component" value="Chromosome"/>
</dbReference>
<organism evidence="2 3">
    <name type="scientific">Tautonia plasticadhaerens</name>
    <dbReference type="NCBI Taxonomy" id="2527974"/>
    <lineage>
        <taxon>Bacteria</taxon>
        <taxon>Pseudomonadati</taxon>
        <taxon>Planctomycetota</taxon>
        <taxon>Planctomycetia</taxon>
        <taxon>Isosphaerales</taxon>
        <taxon>Isosphaeraceae</taxon>
        <taxon>Tautonia</taxon>
    </lineage>
</organism>
<feature type="compositionally biased region" description="Basic and acidic residues" evidence="1">
    <location>
        <begin position="379"/>
        <end position="391"/>
    </location>
</feature>
<keyword evidence="3" id="KW-1185">Reference proteome</keyword>
<dbReference type="OrthoDB" id="69722at2"/>
<dbReference type="AlphaFoldDB" id="A0A518H7N0"/>
<name>A0A518H7N0_9BACT</name>
<dbReference type="EMBL" id="CP036426">
    <property type="protein sequence ID" value="QDV36867.1"/>
    <property type="molecule type" value="Genomic_DNA"/>
</dbReference>
<proteinExistence type="predicted"/>
<feature type="compositionally biased region" description="Low complexity" evidence="1">
    <location>
        <begin position="368"/>
        <end position="378"/>
    </location>
</feature>
<evidence type="ECO:0000256" key="1">
    <source>
        <dbReference type="SAM" id="MobiDB-lite"/>
    </source>
</evidence>
<feature type="region of interest" description="Disordered" evidence="1">
    <location>
        <begin position="1"/>
        <end position="32"/>
    </location>
</feature>
<evidence type="ECO:0000313" key="2">
    <source>
        <dbReference type="EMBL" id="QDV36867.1"/>
    </source>
</evidence>